<protein>
    <submittedName>
        <fullName evidence="1">Uncharacterized protein</fullName>
    </submittedName>
</protein>
<sequence>MGKASTNKESQLSYLKNRLEMFMDVIDHLDPEHAEVDDIDRLIQILDDMEIKVEQFKKDQ</sequence>
<organism evidence="1 2">
    <name type="scientific">Bacillus mesophilus</name>
    <dbReference type="NCBI Taxonomy" id="1808955"/>
    <lineage>
        <taxon>Bacteria</taxon>
        <taxon>Bacillati</taxon>
        <taxon>Bacillota</taxon>
        <taxon>Bacilli</taxon>
        <taxon>Bacillales</taxon>
        <taxon>Bacillaceae</taxon>
        <taxon>Bacillus</taxon>
    </lineage>
</organism>
<dbReference type="InterPro" id="IPR047670">
    <property type="entry name" value="YfjT-like"/>
</dbReference>
<accession>A0A6M0QC80</accession>
<dbReference type="Proteomes" id="UP000481043">
    <property type="component" value="Unassembled WGS sequence"/>
</dbReference>
<evidence type="ECO:0000313" key="2">
    <source>
        <dbReference type="Proteomes" id="UP000481043"/>
    </source>
</evidence>
<evidence type="ECO:0000313" key="1">
    <source>
        <dbReference type="EMBL" id="NEY73309.1"/>
    </source>
</evidence>
<name>A0A6M0QC80_9BACI</name>
<gene>
    <name evidence="1" type="ORF">G4D63_16365</name>
</gene>
<dbReference type="EMBL" id="JAAIWM010000006">
    <property type="protein sequence ID" value="NEY73309.1"/>
    <property type="molecule type" value="Genomic_DNA"/>
</dbReference>
<proteinExistence type="predicted"/>
<comment type="caution">
    <text evidence="1">The sequence shown here is derived from an EMBL/GenBank/DDBJ whole genome shotgun (WGS) entry which is preliminary data.</text>
</comment>
<keyword evidence="2" id="KW-1185">Reference proteome</keyword>
<dbReference type="AlphaFoldDB" id="A0A6M0QC80"/>
<dbReference type="NCBIfam" id="NF040878">
    <property type="entry name" value="SE1561_fam"/>
    <property type="match status" value="1"/>
</dbReference>
<reference evidence="1 2" key="1">
    <citation type="submission" date="2020-02" db="EMBL/GenBank/DDBJ databases">
        <title>Bacillus aquiflavi sp. nov., isolated from yellow water of strong flavor Chinese baijiu in Yibin region of China.</title>
        <authorList>
            <person name="Xie J."/>
        </authorList>
    </citation>
    <scope>NUCLEOTIDE SEQUENCE [LARGE SCALE GENOMIC DNA]</scope>
    <source>
        <strain evidence="1 2">SA4</strain>
    </source>
</reference>
<dbReference type="RefSeq" id="WP_163180781.1">
    <property type="nucleotide sequence ID" value="NZ_JAAIWM010000006.1"/>
</dbReference>